<comment type="pathway">
    <text evidence="1 7 8">Purine metabolism; IMP biosynthesis via de novo pathway; N(1)-(5-phospho-D-ribosyl)glycinamide from 5-phospho-alpha-D-ribose 1-diphosphate: step 1/2.</text>
</comment>
<dbReference type="NCBIfam" id="TIGR01134">
    <property type="entry name" value="purF"/>
    <property type="match status" value="1"/>
</dbReference>
<evidence type="ECO:0000313" key="15">
    <source>
        <dbReference type="Proteomes" id="UP000308037"/>
    </source>
</evidence>
<dbReference type="CDD" id="cd06223">
    <property type="entry name" value="PRTases_typeI"/>
    <property type="match status" value="1"/>
</dbReference>
<evidence type="ECO:0000313" key="14">
    <source>
        <dbReference type="EMBL" id="TKR27607.1"/>
    </source>
</evidence>
<dbReference type="InterPro" id="IPR005854">
    <property type="entry name" value="PurF"/>
</dbReference>
<dbReference type="InterPro" id="IPR000836">
    <property type="entry name" value="PRTase_dom"/>
</dbReference>
<dbReference type="Gene3D" id="3.40.50.2020">
    <property type="match status" value="1"/>
</dbReference>
<feature type="binding site" evidence="7 10">
    <location>
        <position position="299"/>
    </location>
    <ligand>
        <name>Mg(2+)</name>
        <dbReference type="ChEBI" id="CHEBI:18420"/>
    </ligand>
</feature>
<feature type="binding site" evidence="7 11">
    <location>
        <position position="252"/>
    </location>
    <ligand>
        <name>[4Fe-4S] cluster</name>
        <dbReference type="ChEBI" id="CHEBI:49883"/>
    </ligand>
</feature>
<feature type="binding site" evidence="7 11">
    <location>
        <position position="457"/>
    </location>
    <ligand>
        <name>[4Fe-4S] cluster</name>
        <dbReference type="ChEBI" id="CHEBI:49883"/>
    </ligand>
</feature>
<gene>
    <name evidence="7 14" type="primary">purF</name>
    <name evidence="14" type="ORF">DM868_00485</name>
</gene>
<keyword evidence="7 10" id="KW-0479">Metal-binding</keyword>
<dbReference type="CDD" id="cd00715">
    <property type="entry name" value="GPATase_N"/>
    <property type="match status" value="1"/>
</dbReference>
<keyword evidence="6 7" id="KW-0315">Glutamine amidotransferase</keyword>
<evidence type="ECO:0000256" key="11">
    <source>
        <dbReference type="PIRSR" id="PIRSR000485-3"/>
    </source>
</evidence>
<keyword evidence="7" id="KW-0004">4Fe-4S</keyword>
<feature type="binding site" evidence="7 10">
    <location>
        <position position="367"/>
    </location>
    <ligand>
        <name>Mg(2+)</name>
        <dbReference type="ChEBI" id="CHEBI:18420"/>
    </ligand>
</feature>
<dbReference type="AlphaFoldDB" id="A0A4U5JIP7"/>
<feature type="binding site" evidence="7 11">
    <location>
        <position position="454"/>
    </location>
    <ligand>
        <name>[4Fe-4S] cluster</name>
        <dbReference type="ChEBI" id="CHEBI:49883"/>
    </ligand>
</feature>
<evidence type="ECO:0000256" key="12">
    <source>
        <dbReference type="SAM" id="MobiDB-lite"/>
    </source>
</evidence>
<dbReference type="PANTHER" id="PTHR11907">
    <property type="entry name" value="AMIDOPHOSPHORIBOSYLTRANSFERASE"/>
    <property type="match status" value="1"/>
</dbReference>
<evidence type="ECO:0000256" key="9">
    <source>
        <dbReference type="PIRSR" id="PIRSR000485-1"/>
    </source>
</evidence>
<keyword evidence="5 7" id="KW-0658">Purine biosynthesis</keyword>
<proteinExistence type="inferred from homology"/>
<evidence type="ECO:0000256" key="5">
    <source>
        <dbReference type="ARBA" id="ARBA00022755"/>
    </source>
</evidence>
<accession>A0A4U5JIP7</accession>
<dbReference type="PIRSF" id="PIRSF000485">
    <property type="entry name" value="Amd_phspho_trans"/>
    <property type="match status" value="1"/>
</dbReference>
<feature type="active site" description="Nucleophile" evidence="7 9">
    <location>
        <position position="14"/>
    </location>
</feature>
<evidence type="ECO:0000256" key="8">
    <source>
        <dbReference type="PIRNR" id="PIRNR000485"/>
    </source>
</evidence>
<dbReference type="InterPro" id="IPR029057">
    <property type="entry name" value="PRTase-like"/>
</dbReference>
<evidence type="ECO:0000259" key="13">
    <source>
        <dbReference type="PROSITE" id="PS51278"/>
    </source>
</evidence>
<dbReference type="EMBL" id="QKNX01000001">
    <property type="protein sequence ID" value="TKR27607.1"/>
    <property type="molecule type" value="Genomic_DNA"/>
</dbReference>
<dbReference type="UniPathway" id="UPA00074">
    <property type="reaction ID" value="UER00124"/>
</dbReference>
<comment type="catalytic activity">
    <reaction evidence="7 8">
        <text>5-phospho-beta-D-ribosylamine + L-glutamate + diphosphate = 5-phospho-alpha-D-ribose 1-diphosphate + L-glutamine + H2O</text>
        <dbReference type="Rhea" id="RHEA:14905"/>
        <dbReference type="ChEBI" id="CHEBI:15377"/>
        <dbReference type="ChEBI" id="CHEBI:29985"/>
        <dbReference type="ChEBI" id="CHEBI:33019"/>
        <dbReference type="ChEBI" id="CHEBI:58017"/>
        <dbReference type="ChEBI" id="CHEBI:58359"/>
        <dbReference type="ChEBI" id="CHEBI:58681"/>
        <dbReference type="EC" id="2.4.2.14"/>
    </reaction>
</comment>
<feature type="binding site" evidence="7 11">
    <location>
        <position position="403"/>
    </location>
    <ligand>
        <name>[4Fe-4S] cluster</name>
        <dbReference type="ChEBI" id="CHEBI:49883"/>
    </ligand>
</feature>
<dbReference type="GO" id="GO:0006189">
    <property type="term" value="P:'de novo' IMP biosynthetic process"/>
    <property type="evidence" value="ECO:0007669"/>
    <property type="project" value="UniProtKB-UniRule"/>
</dbReference>
<dbReference type="GO" id="GO:0009113">
    <property type="term" value="P:purine nucleobase biosynthetic process"/>
    <property type="evidence" value="ECO:0007669"/>
    <property type="project" value="UniProtKB-UniRule"/>
</dbReference>
<comment type="cofactor">
    <cofactor evidence="7 10">
        <name>Mg(2+)</name>
        <dbReference type="ChEBI" id="CHEBI:18420"/>
    </cofactor>
    <text evidence="7 10">Binds 1 Mg(2+) ion per subunit.</text>
</comment>
<feature type="binding site" evidence="7 10">
    <location>
        <position position="366"/>
    </location>
    <ligand>
        <name>Mg(2+)</name>
        <dbReference type="ChEBI" id="CHEBI:18420"/>
    </ligand>
</feature>
<dbReference type="Gene3D" id="3.60.20.10">
    <property type="entry name" value="Glutamine Phosphoribosylpyrophosphate, subunit 1, domain 1"/>
    <property type="match status" value="1"/>
</dbReference>
<feature type="compositionally biased region" description="Basic and acidic residues" evidence="12">
    <location>
        <begin position="472"/>
        <end position="482"/>
    </location>
</feature>
<keyword evidence="15" id="KW-1185">Reference proteome</keyword>
<sequence length="490" mass="52951">MPDGRHSDGPTEKCGVVGVSLDGRDAAQPLYYALYALQHRGQESAGIVTHDGFQQHSHVEMGLVGDAFDEEDLESLKGSTGVGHVRYPTAGSVNASCAQPFSVSFKSGSLGLSHNGNLVNTDELRDELAANGHAFTSDGDTEVIAHDLARNLLEADLIRAVKRTMDRIHGSYALTIAHDDTVLGVRDPQGNRPLCIGELDDGYILTSESAAIDVLDGELVRDVRPGELVVLDEDGAGFDSYQLVERERTAHCFFEHVYFARPDSRIDGSLVYDVRRELGRKLWEESGVESDVVLPVPDSGRAFASGYAEAAQADGSDVEFAEGLMKNRYVGRTFIMPTQDARERAVRLKLNPIKDVVEGRTVTVIDDSIVRGTTSTQLVDLLNDVGAESVHMRIGAPAIVAPCYMGIDMASREELIAAGRDTEAICETVGADSLAYLSIDAVAEALERSRADLCLGCVTGEYPYDIEDESTDREVTRPDIGDVRASVADD</sequence>
<protein>
    <recommendedName>
        <fullName evidence="7">Amidophosphoribosyltransferase</fullName>
        <shortName evidence="7">ATase</shortName>
        <ecNumber evidence="7">2.4.2.14</ecNumber>
    </recommendedName>
    <alternativeName>
        <fullName evidence="7">Glutamine phosphoribosylpyrophosphate amidotransferase</fullName>
        <shortName evidence="7">GPATase</shortName>
    </alternativeName>
</protein>
<evidence type="ECO:0000256" key="6">
    <source>
        <dbReference type="ARBA" id="ARBA00022962"/>
    </source>
</evidence>
<dbReference type="InterPro" id="IPR035584">
    <property type="entry name" value="PurF_N"/>
</dbReference>
<keyword evidence="3 7" id="KW-0328">Glycosyltransferase</keyword>
<evidence type="ECO:0000256" key="7">
    <source>
        <dbReference type="HAMAP-Rule" id="MF_01931"/>
    </source>
</evidence>
<dbReference type="EC" id="2.4.2.14" evidence="7"/>
<evidence type="ECO:0000256" key="3">
    <source>
        <dbReference type="ARBA" id="ARBA00022676"/>
    </source>
</evidence>
<reference evidence="14 15" key="1">
    <citation type="submission" date="2019-04" db="EMBL/GenBank/DDBJ databases">
        <title>Natronomonas sp. F20-122 a newhaloarchaeon isolated from a saline saltern of Isla Bacuta, Huelva, Spain.</title>
        <authorList>
            <person name="Duran-Viseras A."/>
            <person name="Sanchez-Porro C."/>
            <person name="Ventosa A."/>
        </authorList>
    </citation>
    <scope>NUCLEOTIDE SEQUENCE [LARGE SCALE GENOMIC DNA]</scope>
    <source>
        <strain evidence="14 15">F20-122</strain>
    </source>
</reference>
<dbReference type="OrthoDB" id="5976at2157"/>
<comment type="cofactor">
    <cofactor evidence="7 11">
        <name>[4Fe-4S] cluster</name>
        <dbReference type="ChEBI" id="CHEBI:49883"/>
    </cofactor>
    <text evidence="7 11">Binds 1 [4Fe-4S] cluster per subunit.</text>
</comment>
<keyword evidence="4 7" id="KW-0808">Transferase</keyword>
<comment type="caution">
    <text evidence="14">The sequence shown here is derived from an EMBL/GenBank/DDBJ whole genome shotgun (WGS) entry which is preliminary data.</text>
</comment>
<keyword evidence="7 11" id="KW-0411">Iron-sulfur</keyword>
<dbReference type="HAMAP" id="MF_01931">
    <property type="entry name" value="PurF"/>
    <property type="match status" value="1"/>
</dbReference>
<dbReference type="Proteomes" id="UP000308037">
    <property type="component" value="Unassembled WGS sequence"/>
</dbReference>
<dbReference type="Pfam" id="PF13522">
    <property type="entry name" value="GATase_6"/>
    <property type="match status" value="1"/>
</dbReference>
<dbReference type="InterPro" id="IPR029055">
    <property type="entry name" value="Ntn_hydrolases_N"/>
</dbReference>
<dbReference type="RefSeq" id="WP_137274879.1">
    <property type="nucleotide sequence ID" value="NZ_QKNX01000001.1"/>
</dbReference>
<evidence type="ECO:0000256" key="2">
    <source>
        <dbReference type="ARBA" id="ARBA00010138"/>
    </source>
</evidence>
<dbReference type="GO" id="GO:0000287">
    <property type="term" value="F:magnesium ion binding"/>
    <property type="evidence" value="ECO:0007669"/>
    <property type="project" value="UniProtKB-UniRule"/>
</dbReference>
<name>A0A4U5JIP7_9EURY</name>
<dbReference type="GO" id="GO:0051539">
    <property type="term" value="F:4 iron, 4 sulfur cluster binding"/>
    <property type="evidence" value="ECO:0007669"/>
    <property type="project" value="UniProtKB-KW"/>
</dbReference>
<feature type="domain" description="Glutamine amidotransferase type-2" evidence="13">
    <location>
        <begin position="14"/>
        <end position="234"/>
    </location>
</feature>
<keyword evidence="7 10" id="KW-0460">Magnesium</keyword>
<evidence type="ECO:0000256" key="4">
    <source>
        <dbReference type="ARBA" id="ARBA00022679"/>
    </source>
</evidence>
<dbReference type="GO" id="GO:0004044">
    <property type="term" value="F:amidophosphoribosyltransferase activity"/>
    <property type="evidence" value="ECO:0007669"/>
    <property type="project" value="UniProtKB-UniRule"/>
</dbReference>
<organism evidence="14 15">
    <name type="scientific">Natronomonas salsuginis</name>
    <dbReference type="NCBI Taxonomy" id="2217661"/>
    <lineage>
        <taxon>Archaea</taxon>
        <taxon>Methanobacteriati</taxon>
        <taxon>Methanobacteriota</taxon>
        <taxon>Stenosarchaea group</taxon>
        <taxon>Halobacteria</taxon>
        <taxon>Halobacteriales</taxon>
        <taxon>Natronomonadaceae</taxon>
        <taxon>Natronomonas</taxon>
    </lineage>
</organism>
<dbReference type="PROSITE" id="PS51278">
    <property type="entry name" value="GATASE_TYPE_2"/>
    <property type="match status" value="1"/>
</dbReference>
<dbReference type="SUPFAM" id="SSF56235">
    <property type="entry name" value="N-terminal nucleophile aminohydrolases (Ntn hydrolases)"/>
    <property type="match status" value="1"/>
</dbReference>
<evidence type="ECO:0000256" key="10">
    <source>
        <dbReference type="PIRSR" id="PIRSR000485-2"/>
    </source>
</evidence>
<keyword evidence="7 11" id="KW-0408">Iron</keyword>
<evidence type="ECO:0000256" key="1">
    <source>
        <dbReference type="ARBA" id="ARBA00005209"/>
    </source>
</evidence>
<dbReference type="InterPro" id="IPR017932">
    <property type="entry name" value="GATase_2_dom"/>
</dbReference>
<comment type="function">
    <text evidence="7">Catalyzes the formation of phosphoribosylamine from phosphoribosylpyrophosphate (PRPP) and glutamine.</text>
</comment>
<dbReference type="SUPFAM" id="SSF53271">
    <property type="entry name" value="PRTase-like"/>
    <property type="match status" value="1"/>
</dbReference>
<feature type="region of interest" description="Disordered" evidence="12">
    <location>
        <begin position="470"/>
        <end position="490"/>
    </location>
</feature>
<comment type="similarity">
    <text evidence="2 7 8">In the C-terminal section; belongs to the purine/pyrimidine phosphoribosyltransferase family.</text>
</comment>